<dbReference type="PANTHER" id="PTHR43201">
    <property type="entry name" value="ACYL-COA SYNTHETASE"/>
    <property type="match status" value="1"/>
</dbReference>
<reference evidence="5" key="1">
    <citation type="journal article" date="2014" name="Int. J. Syst. Evol. Microbiol.">
        <title>Complete genome sequence of Corynebacterium casei LMG S-19264T (=DSM 44701T), isolated from a smear-ripened cheese.</title>
        <authorList>
            <consortium name="US DOE Joint Genome Institute (JGI-PGF)"/>
            <person name="Walter F."/>
            <person name="Albersmeier A."/>
            <person name="Kalinowski J."/>
            <person name="Ruckert C."/>
        </authorList>
    </citation>
    <scope>NUCLEOTIDE SEQUENCE</scope>
    <source>
        <strain evidence="5">CGMCC 1.12919</strain>
    </source>
</reference>
<dbReference type="InterPro" id="IPR020845">
    <property type="entry name" value="AMP-binding_CS"/>
</dbReference>
<organism evidence="5 6">
    <name type="scientific">Chelatococcus reniformis</name>
    <dbReference type="NCBI Taxonomy" id="1494448"/>
    <lineage>
        <taxon>Bacteria</taxon>
        <taxon>Pseudomonadati</taxon>
        <taxon>Pseudomonadota</taxon>
        <taxon>Alphaproteobacteria</taxon>
        <taxon>Hyphomicrobiales</taxon>
        <taxon>Chelatococcaceae</taxon>
        <taxon>Chelatococcus</taxon>
    </lineage>
</organism>
<evidence type="ECO:0000259" key="4">
    <source>
        <dbReference type="Pfam" id="PF13193"/>
    </source>
</evidence>
<reference evidence="5" key="2">
    <citation type="submission" date="2020-09" db="EMBL/GenBank/DDBJ databases">
        <authorList>
            <person name="Sun Q."/>
            <person name="Zhou Y."/>
        </authorList>
    </citation>
    <scope>NUCLEOTIDE SEQUENCE</scope>
    <source>
        <strain evidence="5">CGMCC 1.12919</strain>
    </source>
</reference>
<feature type="domain" description="AMP-dependent synthetase/ligase" evidence="3">
    <location>
        <begin position="17"/>
        <end position="372"/>
    </location>
</feature>
<evidence type="ECO:0000256" key="2">
    <source>
        <dbReference type="ARBA" id="ARBA00022598"/>
    </source>
</evidence>
<feature type="domain" description="AMP-binding enzyme C-terminal" evidence="4">
    <location>
        <begin position="422"/>
        <end position="498"/>
    </location>
</feature>
<evidence type="ECO:0000313" key="5">
    <source>
        <dbReference type="EMBL" id="GGC91914.1"/>
    </source>
</evidence>
<dbReference type="InterPro" id="IPR045851">
    <property type="entry name" value="AMP-bd_C_sf"/>
</dbReference>
<dbReference type="Gene3D" id="3.30.300.30">
    <property type="match status" value="1"/>
</dbReference>
<keyword evidence="6" id="KW-1185">Reference proteome</keyword>
<dbReference type="EMBL" id="BMGG01000012">
    <property type="protein sequence ID" value="GGC91914.1"/>
    <property type="molecule type" value="Genomic_DNA"/>
</dbReference>
<name>A0A916UXQ2_9HYPH</name>
<dbReference type="GO" id="GO:0006631">
    <property type="term" value="P:fatty acid metabolic process"/>
    <property type="evidence" value="ECO:0007669"/>
    <property type="project" value="TreeGrafter"/>
</dbReference>
<evidence type="ECO:0000259" key="3">
    <source>
        <dbReference type="Pfam" id="PF00501"/>
    </source>
</evidence>
<dbReference type="AlphaFoldDB" id="A0A916UXQ2"/>
<dbReference type="Pfam" id="PF13193">
    <property type="entry name" value="AMP-binding_C"/>
    <property type="match status" value="1"/>
</dbReference>
<proteinExistence type="inferred from homology"/>
<dbReference type="SUPFAM" id="SSF56801">
    <property type="entry name" value="Acetyl-CoA synthetase-like"/>
    <property type="match status" value="1"/>
</dbReference>
<dbReference type="GO" id="GO:0031956">
    <property type="term" value="F:medium-chain fatty acid-CoA ligase activity"/>
    <property type="evidence" value="ECO:0007669"/>
    <property type="project" value="TreeGrafter"/>
</dbReference>
<dbReference type="Pfam" id="PF00501">
    <property type="entry name" value="AMP-binding"/>
    <property type="match status" value="1"/>
</dbReference>
<sequence length="521" mass="57449">MARCTYDWIRHHRQIIPGKLALIDLHSSRSYTYAALDERIDALTRFLEQRFTIARDDTVAVLCHNSTDVLEVQFACRRLPARFLPLNWRLTAAELEYIMRDAGVSVLFVGPEFEAVGREAAHAAGVPHVLTVRDGADSDYEQGIARHRAGAPRAIPELSEETVWTVMYTSGTTGHPKGALITYGMVDCLVAHLVAKVGLSTDTVSLTVLPMFHISGLNTYVNPVLCLGGTNFVMRTFDASQCLRLIADPEAGLSHFMGVPTHFLFMSELPQFQAARFDHLVSVISGGQAVPIPMVDLFASKGMRLQQGWGMTEACSLILLLSKHDIETKRGSVGLPVMNVDIRIVDAQFNDVTPGEVGELLVRGPQISPGYLNNPAANASQWHEGWFRTGDAFRIDEDGYYYIVDRWKDMYISGGENVYPAEVERVIVELDQVLEVAVVGIPNDRWGEVGRAFIALRNGAPEIGPGAVIDHCRTKLARYKVPAEVVFVRDLPHTPSGKIQKHVLPRTPLAPAPAGQSVEFS</sequence>
<dbReference type="RefSeq" id="WP_188612587.1">
    <property type="nucleotide sequence ID" value="NZ_BMGG01000012.1"/>
</dbReference>
<evidence type="ECO:0000313" key="6">
    <source>
        <dbReference type="Proteomes" id="UP000637002"/>
    </source>
</evidence>
<dbReference type="Proteomes" id="UP000637002">
    <property type="component" value="Unassembled WGS sequence"/>
</dbReference>
<dbReference type="PANTHER" id="PTHR43201:SF5">
    <property type="entry name" value="MEDIUM-CHAIN ACYL-COA LIGASE ACSF2, MITOCHONDRIAL"/>
    <property type="match status" value="1"/>
</dbReference>
<evidence type="ECO:0000256" key="1">
    <source>
        <dbReference type="ARBA" id="ARBA00006432"/>
    </source>
</evidence>
<comment type="caution">
    <text evidence="5">The sequence shown here is derived from an EMBL/GenBank/DDBJ whole genome shotgun (WGS) entry which is preliminary data.</text>
</comment>
<dbReference type="InterPro" id="IPR000873">
    <property type="entry name" value="AMP-dep_synth/lig_dom"/>
</dbReference>
<protein>
    <submittedName>
        <fullName evidence="5">Acid--CoA ligase</fullName>
    </submittedName>
</protein>
<dbReference type="PROSITE" id="PS00455">
    <property type="entry name" value="AMP_BINDING"/>
    <property type="match status" value="1"/>
</dbReference>
<dbReference type="Gene3D" id="3.40.50.12780">
    <property type="entry name" value="N-terminal domain of ligase-like"/>
    <property type="match status" value="1"/>
</dbReference>
<comment type="similarity">
    <text evidence="1">Belongs to the ATP-dependent AMP-binding enzyme family.</text>
</comment>
<dbReference type="InterPro" id="IPR042099">
    <property type="entry name" value="ANL_N_sf"/>
</dbReference>
<dbReference type="InterPro" id="IPR025110">
    <property type="entry name" value="AMP-bd_C"/>
</dbReference>
<keyword evidence="2 5" id="KW-0436">Ligase</keyword>
<accession>A0A916UXQ2</accession>
<gene>
    <name evidence="5" type="ORF">GCM10010994_57120</name>
</gene>